<protein>
    <submittedName>
        <fullName evidence="9">Acyl-CoA dehydrogenase family protein</fullName>
    </submittedName>
</protein>
<evidence type="ECO:0000256" key="3">
    <source>
        <dbReference type="ARBA" id="ARBA00022630"/>
    </source>
</evidence>
<evidence type="ECO:0000256" key="2">
    <source>
        <dbReference type="ARBA" id="ARBA00009347"/>
    </source>
</evidence>
<comment type="caution">
    <text evidence="9">The sequence shown here is derived from an EMBL/GenBank/DDBJ whole genome shotgun (WGS) entry which is preliminary data.</text>
</comment>
<dbReference type="SUPFAM" id="SSF56645">
    <property type="entry name" value="Acyl-CoA dehydrogenase NM domain-like"/>
    <property type="match status" value="1"/>
</dbReference>
<dbReference type="Pfam" id="PF00441">
    <property type="entry name" value="Acyl-CoA_dh_1"/>
    <property type="match status" value="1"/>
</dbReference>
<name>A0A932MNW7_UNCTE</name>
<dbReference type="InterPro" id="IPR036250">
    <property type="entry name" value="AcylCo_DH-like_C"/>
</dbReference>
<gene>
    <name evidence="9" type="ORF">HYZ11_11410</name>
</gene>
<dbReference type="InterPro" id="IPR046373">
    <property type="entry name" value="Acyl-CoA_Oxase/DH_mid-dom_sf"/>
</dbReference>
<dbReference type="InterPro" id="IPR009075">
    <property type="entry name" value="AcylCo_DH/oxidase_C"/>
</dbReference>
<evidence type="ECO:0000256" key="4">
    <source>
        <dbReference type="ARBA" id="ARBA00022827"/>
    </source>
</evidence>
<keyword evidence="5" id="KW-0560">Oxidoreductase</keyword>
<evidence type="ECO:0000256" key="1">
    <source>
        <dbReference type="ARBA" id="ARBA00001974"/>
    </source>
</evidence>
<evidence type="ECO:0000256" key="5">
    <source>
        <dbReference type="RuleBase" id="RU362125"/>
    </source>
</evidence>
<dbReference type="EMBL" id="JACPUR010000024">
    <property type="protein sequence ID" value="MBI3128203.1"/>
    <property type="molecule type" value="Genomic_DNA"/>
</dbReference>
<dbReference type="InterPro" id="IPR006091">
    <property type="entry name" value="Acyl-CoA_Oxase/DH_mid-dom"/>
</dbReference>
<evidence type="ECO:0000259" key="8">
    <source>
        <dbReference type="Pfam" id="PF02771"/>
    </source>
</evidence>
<dbReference type="Pfam" id="PF02770">
    <property type="entry name" value="Acyl-CoA_dh_M"/>
    <property type="match status" value="1"/>
</dbReference>
<dbReference type="AlphaFoldDB" id="A0A932MNW7"/>
<dbReference type="Proteomes" id="UP000782312">
    <property type="component" value="Unassembled WGS sequence"/>
</dbReference>
<dbReference type="GO" id="GO:0003995">
    <property type="term" value="F:acyl-CoA dehydrogenase activity"/>
    <property type="evidence" value="ECO:0007669"/>
    <property type="project" value="TreeGrafter"/>
</dbReference>
<comment type="similarity">
    <text evidence="2 5">Belongs to the acyl-CoA dehydrogenase family.</text>
</comment>
<sequence>MDLTLAPEDLALQRTARAFAREEILPIAAERDRNSPPNEAFPWPLIDKLDALGLRTLTVPRRFGGYGANHLQQSIVTEELAYGDLGVAVSMDQTYKFTQLICEETTETQRARHLAGFLTDPRALLAIAITEPQSGTDSFLLYEAPGAGPRMTAKKDGNSYILNGTKHFISNGGLAKFYFIFARTDPGKPMSQGLTGFVVPRGAPGFTIGEAHSKLGRRLLQNGELVLSGCRVPEEDLLGEWNQGLDIFRRMVSGALIPVMGPARLAFDLARRAVRERGTARHQWAQMAISEMYMLIEAGRTVLHAAAWHGGKPTDDSKRRLMSKVFASEAAIKVCRMAMELWEEAGAVHFADRPTPEKCWRDVLSYLHGFGTNEAVKLKAFPLIPLDGEMGW</sequence>
<keyword evidence="4 5" id="KW-0274">FAD</keyword>
<evidence type="ECO:0000313" key="9">
    <source>
        <dbReference type="EMBL" id="MBI3128203.1"/>
    </source>
</evidence>
<dbReference type="InterPro" id="IPR013786">
    <property type="entry name" value="AcylCoA_DH/ox_N"/>
</dbReference>
<dbReference type="Gene3D" id="2.40.110.10">
    <property type="entry name" value="Butyryl-CoA Dehydrogenase, subunit A, domain 2"/>
    <property type="match status" value="1"/>
</dbReference>
<organism evidence="9 10">
    <name type="scientific">Tectimicrobiota bacterium</name>
    <dbReference type="NCBI Taxonomy" id="2528274"/>
    <lineage>
        <taxon>Bacteria</taxon>
        <taxon>Pseudomonadati</taxon>
        <taxon>Nitrospinota/Tectimicrobiota group</taxon>
        <taxon>Candidatus Tectimicrobiota</taxon>
    </lineage>
</organism>
<dbReference type="Pfam" id="PF02771">
    <property type="entry name" value="Acyl-CoA_dh_N"/>
    <property type="match status" value="1"/>
</dbReference>
<dbReference type="Gene3D" id="1.10.540.10">
    <property type="entry name" value="Acyl-CoA dehydrogenase/oxidase, N-terminal domain"/>
    <property type="match status" value="1"/>
</dbReference>
<dbReference type="InterPro" id="IPR009100">
    <property type="entry name" value="AcylCoA_DH/oxidase_NM_dom_sf"/>
</dbReference>
<evidence type="ECO:0000313" key="10">
    <source>
        <dbReference type="Proteomes" id="UP000782312"/>
    </source>
</evidence>
<accession>A0A932MNW7</accession>
<evidence type="ECO:0000259" key="6">
    <source>
        <dbReference type="Pfam" id="PF00441"/>
    </source>
</evidence>
<dbReference type="PANTHER" id="PTHR43884:SF37">
    <property type="entry name" value="ACYL-COA DEHYDROGENASE"/>
    <property type="match status" value="1"/>
</dbReference>
<dbReference type="InterPro" id="IPR037069">
    <property type="entry name" value="AcylCoA_DH/ox_N_sf"/>
</dbReference>
<keyword evidence="3 5" id="KW-0285">Flavoprotein</keyword>
<reference evidence="9" key="1">
    <citation type="submission" date="2020-07" db="EMBL/GenBank/DDBJ databases">
        <title>Huge and variable diversity of episymbiotic CPR bacteria and DPANN archaea in groundwater ecosystems.</title>
        <authorList>
            <person name="He C.Y."/>
            <person name="Keren R."/>
            <person name="Whittaker M."/>
            <person name="Farag I.F."/>
            <person name="Doudna J."/>
            <person name="Cate J.H.D."/>
            <person name="Banfield J.F."/>
        </authorList>
    </citation>
    <scope>NUCLEOTIDE SEQUENCE</scope>
    <source>
        <strain evidence="9">NC_groundwater_763_Ag_S-0.2um_68_21</strain>
    </source>
</reference>
<proteinExistence type="inferred from homology"/>
<dbReference type="GO" id="GO:0050660">
    <property type="term" value="F:flavin adenine dinucleotide binding"/>
    <property type="evidence" value="ECO:0007669"/>
    <property type="project" value="InterPro"/>
</dbReference>
<dbReference type="Gene3D" id="1.20.140.10">
    <property type="entry name" value="Butyryl-CoA Dehydrogenase, subunit A, domain 3"/>
    <property type="match status" value="1"/>
</dbReference>
<feature type="domain" description="Acyl-CoA dehydrogenase/oxidase N-terminal" evidence="8">
    <location>
        <begin position="7"/>
        <end position="118"/>
    </location>
</feature>
<dbReference type="SUPFAM" id="SSF47203">
    <property type="entry name" value="Acyl-CoA dehydrogenase C-terminal domain-like"/>
    <property type="match status" value="1"/>
</dbReference>
<feature type="domain" description="Acyl-CoA oxidase/dehydrogenase middle" evidence="7">
    <location>
        <begin position="126"/>
        <end position="229"/>
    </location>
</feature>
<dbReference type="PANTHER" id="PTHR43884">
    <property type="entry name" value="ACYL-COA DEHYDROGENASE"/>
    <property type="match status" value="1"/>
</dbReference>
<feature type="domain" description="Acyl-CoA dehydrogenase/oxidase C-terminal" evidence="6">
    <location>
        <begin position="259"/>
        <end position="375"/>
    </location>
</feature>
<evidence type="ECO:0000259" key="7">
    <source>
        <dbReference type="Pfam" id="PF02770"/>
    </source>
</evidence>
<comment type="cofactor">
    <cofactor evidence="1 5">
        <name>FAD</name>
        <dbReference type="ChEBI" id="CHEBI:57692"/>
    </cofactor>
</comment>